<accession>A0AA44BF62</accession>
<feature type="domain" description="NAD/GMP synthase" evidence="2">
    <location>
        <begin position="17"/>
        <end position="77"/>
    </location>
</feature>
<dbReference type="InterPro" id="IPR005232">
    <property type="entry name" value="LarE"/>
</dbReference>
<keyword evidence="4" id="KW-1185">Reference proteome</keyword>
<dbReference type="Proteomes" id="UP000449710">
    <property type="component" value="Unassembled WGS sequence"/>
</dbReference>
<reference evidence="3 4" key="1">
    <citation type="submission" date="2019-04" db="EMBL/GenBank/DDBJ databases">
        <title>Isachenkonia alkalipeptolytica gen. nov. sp. nov. a new anaerobic, alkiliphilic organothrophic bacterium capable to reduce synthesized ferrihydrite isolated from a soda lake.</title>
        <authorList>
            <person name="Toshchakov S.V."/>
            <person name="Zavarzina D.G."/>
            <person name="Zhilina T.N."/>
            <person name="Kostrikina N.A."/>
            <person name="Kublanov I.V."/>
        </authorList>
    </citation>
    <scope>NUCLEOTIDE SEQUENCE [LARGE SCALE GENOMIC DNA]</scope>
    <source>
        <strain evidence="3 4">Z-1701</strain>
    </source>
</reference>
<protein>
    <submittedName>
        <fullName evidence="3">ATP-dependent sacrificial sulfur transferase LarE</fullName>
    </submittedName>
</protein>
<name>A0AA44BF62_9CLOT</name>
<dbReference type="CDD" id="cd01990">
    <property type="entry name" value="LarE-like"/>
    <property type="match status" value="1"/>
</dbReference>
<proteinExistence type="predicted"/>
<dbReference type="PANTHER" id="PTHR43169:SF2">
    <property type="entry name" value="NAD_GMP SYNTHASE DOMAIN-CONTAINING PROTEIN"/>
    <property type="match status" value="1"/>
</dbReference>
<keyword evidence="3" id="KW-0808">Transferase</keyword>
<dbReference type="Gene3D" id="3.40.50.620">
    <property type="entry name" value="HUPs"/>
    <property type="match status" value="1"/>
</dbReference>
<evidence type="ECO:0000259" key="2">
    <source>
        <dbReference type="Pfam" id="PF02540"/>
    </source>
</evidence>
<organism evidence="3 4">
    <name type="scientific">Isachenkonia alkalipeptolytica</name>
    <dbReference type="NCBI Taxonomy" id="2565777"/>
    <lineage>
        <taxon>Bacteria</taxon>
        <taxon>Bacillati</taxon>
        <taxon>Bacillota</taxon>
        <taxon>Clostridia</taxon>
        <taxon>Eubacteriales</taxon>
        <taxon>Clostridiaceae</taxon>
        <taxon>Isachenkonia</taxon>
    </lineage>
</organism>
<dbReference type="AlphaFoldDB" id="A0AA44BF62"/>
<dbReference type="EMBL" id="SUMG01000047">
    <property type="protein sequence ID" value="NBG89697.1"/>
    <property type="molecule type" value="Genomic_DNA"/>
</dbReference>
<feature type="active site" description="Nucleophile and sulfur donor" evidence="1">
    <location>
        <position position="175"/>
    </location>
</feature>
<dbReference type="SUPFAM" id="SSF52402">
    <property type="entry name" value="Adenine nucleotide alpha hydrolases-like"/>
    <property type="match status" value="1"/>
</dbReference>
<dbReference type="GO" id="GO:0016783">
    <property type="term" value="F:sulfurtransferase activity"/>
    <property type="evidence" value="ECO:0007669"/>
    <property type="project" value="InterPro"/>
</dbReference>
<comment type="caution">
    <text evidence="3">The sequence shown here is derived from an EMBL/GenBank/DDBJ whole genome shotgun (WGS) entry which is preliminary data.</text>
</comment>
<evidence type="ECO:0000313" key="3">
    <source>
        <dbReference type="EMBL" id="NBG89697.1"/>
    </source>
</evidence>
<gene>
    <name evidence="3" type="primary">larE</name>
    <name evidence="3" type="ORF">ISALK_14520</name>
</gene>
<dbReference type="InterPro" id="IPR014729">
    <property type="entry name" value="Rossmann-like_a/b/a_fold"/>
</dbReference>
<evidence type="ECO:0000313" key="4">
    <source>
        <dbReference type="Proteomes" id="UP000449710"/>
    </source>
</evidence>
<dbReference type="InterPro" id="IPR022310">
    <property type="entry name" value="NAD/GMP_synthase"/>
</dbReference>
<dbReference type="PIRSF" id="PIRSF006661">
    <property type="entry name" value="PP-lp_UCP006661"/>
    <property type="match status" value="1"/>
</dbReference>
<sequence length="276" mass="31521">MTLEKKYEKLKWILQDLDSVVIGFSGGVDSTFLLKVAKDTLGEKVLALTARSSTYPEREFLEAKEYAKSFGAKHEVIVSEELDIEGFSQNPIDRCYHCKNELFSKIQEVAREKGYKNVLDGSNLDDVGDYRPGMKAAKELGVRSPLKEAELTKEDIRTLSKQLNLPTWDKPAFACLSSRFPYGNEITEEKLSMVEKAEEYLRSLGMIQTRVRHHENIARIEVDPKERKKFFDENLLDEIGESLKKLGFTYVTLDILGYRSGSMNEVLSQEEKNTSK</sequence>
<dbReference type="NCBIfam" id="TIGR00268">
    <property type="entry name" value="ATP-dependent sacrificial sulfur transferase LarE"/>
    <property type="match status" value="1"/>
</dbReference>
<dbReference type="RefSeq" id="WP_160723632.1">
    <property type="nucleotide sequence ID" value="NZ_SUMG01000047.1"/>
</dbReference>
<dbReference type="Pfam" id="PF02540">
    <property type="entry name" value="NAD_synthase"/>
    <property type="match status" value="1"/>
</dbReference>
<evidence type="ECO:0000256" key="1">
    <source>
        <dbReference type="PIRSR" id="PIRSR006661-1"/>
    </source>
</evidence>
<dbReference type="GO" id="GO:0006163">
    <property type="term" value="P:purine nucleotide metabolic process"/>
    <property type="evidence" value="ECO:0007669"/>
    <property type="project" value="UniProtKB-ARBA"/>
</dbReference>
<dbReference type="PANTHER" id="PTHR43169">
    <property type="entry name" value="EXSB FAMILY PROTEIN"/>
    <property type="match status" value="1"/>
</dbReference>
<dbReference type="InterPro" id="IPR052188">
    <property type="entry name" value="Ni-pincer_cofactor_biosynth"/>
</dbReference>